<gene>
    <name evidence="2" type="ORF">CQ14_09790</name>
</gene>
<reference evidence="2 3" key="1">
    <citation type="submission" date="2014-03" db="EMBL/GenBank/DDBJ databases">
        <title>Bradyrhizobium valentinum sp. nov., isolated from effective nodules of Lupinus mariae-josephae, a lupine endemic of basic-lime soils in Eastern Spain.</title>
        <authorList>
            <person name="Duran D."/>
            <person name="Rey L."/>
            <person name="Navarro A."/>
            <person name="Busquets A."/>
            <person name="Imperial J."/>
            <person name="Ruiz-Argueso T."/>
        </authorList>
    </citation>
    <scope>NUCLEOTIDE SEQUENCE [LARGE SCALE GENOMIC DNA]</scope>
    <source>
        <strain evidence="2 3">CCBAU 23086</strain>
    </source>
</reference>
<evidence type="ECO:0000313" key="3">
    <source>
        <dbReference type="Proteomes" id="UP000051660"/>
    </source>
</evidence>
<proteinExistence type="predicted"/>
<evidence type="ECO:0000256" key="1">
    <source>
        <dbReference type="SAM" id="MobiDB-lite"/>
    </source>
</evidence>
<sequence>MTTWETIHRKLMSVAANAYDEDALEFICDMNEKQRQAAVVILKDVEESIIKFKARLQDLASSTRAITLRSLTSSSRTTSTVSTIGLSTPRRGASRR</sequence>
<dbReference type="AlphaFoldDB" id="A0A0R3N7I8"/>
<organism evidence="2 3">
    <name type="scientific">Bradyrhizobium lablabi</name>
    <dbReference type="NCBI Taxonomy" id="722472"/>
    <lineage>
        <taxon>Bacteria</taxon>
        <taxon>Pseudomonadati</taxon>
        <taxon>Pseudomonadota</taxon>
        <taxon>Alphaproteobacteria</taxon>
        <taxon>Hyphomicrobiales</taxon>
        <taxon>Nitrobacteraceae</taxon>
        <taxon>Bradyrhizobium</taxon>
    </lineage>
</organism>
<accession>A0A0R3N7I8</accession>
<name>A0A0R3N7I8_9BRAD</name>
<feature type="compositionally biased region" description="Low complexity" evidence="1">
    <location>
        <begin position="74"/>
        <end position="84"/>
    </location>
</feature>
<protein>
    <submittedName>
        <fullName evidence="2">Uncharacterized protein</fullName>
    </submittedName>
</protein>
<comment type="caution">
    <text evidence="2">The sequence shown here is derived from an EMBL/GenBank/DDBJ whole genome shotgun (WGS) entry which is preliminary data.</text>
</comment>
<dbReference type="Proteomes" id="UP000051660">
    <property type="component" value="Unassembled WGS sequence"/>
</dbReference>
<dbReference type="EMBL" id="LLYB01000057">
    <property type="protein sequence ID" value="KRR25286.1"/>
    <property type="molecule type" value="Genomic_DNA"/>
</dbReference>
<feature type="region of interest" description="Disordered" evidence="1">
    <location>
        <begin position="74"/>
        <end position="96"/>
    </location>
</feature>
<evidence type="ECO:0000313" key="2">
    <source>
        <dbReference type="EMBL" id="KRR25286.1"/>
    </source>
</evidence>